<evidence type="ECO:0000256" key="1">
    <source>
        <dbReference type="SAM" id="Phobius"/>
    </source>
</evidence>
<organism evidence="2 3">
    <name type="scientific">Halocaridina rubra</name>
    <name type="common">Hawaiian red shrimp</name>
    <dbReference type="NCBI Taxonomy" id="373956"/>
    <lineage>
        <taxon>Eukaryota</taxon>
        <taxon>Metazoa</taxon>
        <taxon>Ecdysozoa</taxon>
        <taxon>Arthropoda</taxon>
        <taxon>Crustacea</taxon>
        <taxon>Multicrustacea</taxon>
        <taxon>Malacostraca</taxon>
        <taxon>Eumalacostraca</taxon>
        <taxon>Eucarida</taxon>
        <taxon>Decapoda</taxon>
        <taxon>Pleocyemata</taxon>
        <taxon>Caridea</taxon>
        <taxon>Atyoidea</taxon>
        <taxon>Atyidae</taxon>
        <taxon>Halocaridina</taxon>
    </lineage>
</organism>
<evidence type="ECO:0000313" key="3">
    <source>
        <dbReference type="Proteomes" id="UP001381693"/>
    </source>
</evidence>
<feature type="transmembrane region" description="Helical" evidence="1">
    <location>
        <begin position="96"/>
        <end position="116"/>
    </location>
</feature>
<gene>
    <name evidence="2" type="ORF">SK128_005507</name>
</gene>
<feature type="transmembrane region" description="Helical" evidence="1">
    <location>
        <begin position="146"/>
        <end position="166"/>
    </location>
</feature>
<feature type="transmembrane region" description="Helical" evidence="1">
    <location>
        <begin position="65"/>
        <end position="90"/>
    </location>
</feature>
<dbReference type="Proteomes" id="UP001381693">
    <property type="component" value="Unassembled WGS sequence"/>
</dbReference>
<proteinExistence type="predicted"/>
<keyword evidence="1" id="KW-0812">Transmembrane</keyword>
<evidence type="ECO:0000313" key="2">
    <source>
        <dbReference type="EMBL" id="KAK7019431.1"/>
    </source>
</evidence>
<protein>
    <submittedName>
        <fullName evidence="2">Uncharacterized protein</fullName>
    </submittedName>
</protein>
<accession>A0AAN8WFE1</accession>
<reference evidence="2 3" key="1">
    <citation type="submission" date="2023-11" db="EMBL/GenBank/DDBJ databases">
        <title>Halocaridina rubra genome assembly.</title>
        <authorList>
            <person name="Smith C."/>
        </authorList>
    </citation>
    <scope>NUCLEOTIDE SEQUENCE [LARGE SCALE GENOMIC DNA]</scope>
    <source>
        <strain evidence="2">EP-1</strain>
        <tissue evidence="2">Whole</tissue>
    </source>
</reference>
<comment type="caution">
    <text evidence="2">The sequence shown here is derived from an EMBL/GenBank/DDBJ whole genome shotgun (WGS) entry which is preliminary data.</text>
</comment>
<name>A0AAN8WFE1_HALRR</name>
<keyword evidence="1" id="KW-0472">Membrane</keyword>
<keyword evidence="3" id="KW-1185">Reference proteome</keyword>
<dbReference type="AlphaFoldDB" id="A0AAN8WFE1"/>
<feature type="transmembrane region" description="Helical" evidence="1">
    <location>
        <begin position="178"/>
        <end position="199"/>
    </location>
</feature>
<dbReference type="EMBL" id="JAXCGZ010022995">
    <property type="protein sequence ID" value="KAK7019431.1"/>
    <property type="molecule type" value="Genomic_DNA"/>
</dbReference>
<keyword evidence="1" id="KW-1133">Transmembrane helix</keyword>
<sequence length="248" mass="28785">MVEMDQRIGEQEQTEYRSAYSLASSTNTSDEKPVHQVFRILFHMAHYAGLNIPVKDKSGTYILRWYGMIPIFICSGISLYSLVICIYSAIAEQWPYWYIIMTLPTFFTFCFCLRSYGQVFVTASQMVVYMENTKQLTIKRTWYTQYLILVTIAYPVTLSLCTLALVPEIKTLPNLLPILLASFVPTVFDIFTCVFVVAIQKAFRRLADDITKKESWTTEEIQETYNVWLRLSHLLKAHNRIPDCSQNT</sequence>